<reference evidence="1 2" key="1">
    <citation type="submission" date="2015-11" db="EMBL/GenBank/DDBJ databases">
        <title>Expanding the genomic diversity of Burkholderia species for the development of highly accurate diagnostics.</title>
        <authorList>
            <person name="Sahl J."/>
            <person name="Keim P."/>
            <person name="Wagner D."/>
        </authorList>
    </citation>
    <scope>NUCLEOTIDE SEQUENCE [LARGE SCALE GENOMIC DNA]</scope>
    <source>
        <strain evidence="1 2">RF32-BP4</strain>
    </source>
</reference>
<comment type="caution">
    <text evidence="1">The sequence shown here is derived from an EMBL/GenBank/DDBJ whole genome shotgun (WGS) entry which is preliminary data.</text>
</comment>
<dbReference type="Proteomes" id="UP000065521">
    <property type="component" value="Unassembled WGS sequence"/>
</dbReference>
<dbReference type="AlphaFoldDB" id="A0A124L5W1"/>
<dbReference type="EMBL" id="LOTN01000075">
    <property type="protein sequence ID" value="KUZ81045.1"/>
    <property type="molecule type" value="Genomic_DNA"/>
</dbReference>
<organism evidence="1 2">
    <name type="scientific">Burkholderia ubonensis</name>
    <dbReference type="NCBI Taxonomy" id="101571"/>
    <lineage>
        <taxon>Bacteria</taxon>
        <taxon>Pseudomonadati</taxon>
        <taxon>Pseudomonadota</taxon>
        <taxon>Betaproteobacteria</taxon>
        <taxon>Burkholderiales</taxon>
        <taxon>Burkholderiaceae</taxon>
        <taxon>Burkholderia</taxon>
        <taxon>Burkholderia cepacia complex</taxon>
    </lineage>
</organism>
<protein>
    <submittedName>
        <fullName evidence="1">Uncharacterized protein</fullName>
    </submittedName>
</protein>
<name>A0A124L5W1_9BURK</name>
<accession>A0A124L5W1</accession>
<evidence type="ECO:0000313" key="1">
    <source>
        <dbReference type="EMBL" id="KUZ81045.1"/>
    </source>
</evidence>
<proteinExistence type="predicted"/>
<sequence>MEIGTILGFEFVTCFPDVKAYVFIRIDRDMNPHFVIPIRMEIAMRVDDVARFHPGDAYSLRLDTK</sequence>
<gene>
    <name evidence="1" type="ORF">WI38_33275</name>
</gene>
<evidence type="ECO:0000313" key="2">
    <source>
        <dbReference type="Proteomes" id="UP000065521"/>
    </source>
</evidence>